<keyword evidence="9" id="KW-0687">Ribonucleoprotein</keyword>
<evidence type="ECO:0000256" key="7">
    <source>
        <dbReference type="ARBA" id="ARBA00023187"/>
    </source>
</evidence>
<dbReference type="SUPFAM" id="SSF50182">
    <property type="entry name" value="Sm-like ribonucleoproteins"/>
    <property type="match status" value="1"/>
</dbReference>
<accession>A0AAN7U0K3</accession>
<feature type="compositionally biased region" description="Low complexity" evidence="11">
    <location>
        <begin position="178"/>
        <end position="190"/>
    </location>
</feature>
<dbReference type="GO" id="GO:0005737">
    <property type="term" value="C:cytoplasm"/>
    <property type="evidence" value="ECO:0007669"/>
    <property type="project" value="UniProtKB-SubCell"/>
</dbReference>
<sequence>MSGMPKSSKMLQYINYRMRVTIQDGRVIVGRFLAFDKHMNVVICDAEEFRRIKQKGKEDREEKRTLGMILIRGETVVSMSVEAPPPEEAKLAATSKMPPQIPGGPGIGRAVGRGIPMGGVGGVGGHHGGPMSGLTGPVRGVGGPAPHSMMPGGVPPMGGRGGFPPQGFPPGGPPPPQGFNSNNPNLNNGGPPQGFPPGGPMGRGGFPPQGFPPGGPMGGPPNLNNGNMPPQGFPPGGPMGRGGFPPQGFPPGGPPNFNNMPPQGFPPGVPMGRGFQRK</sequence>
<keyword evidence="7" id="KW-0508">mRNA splicing</keyword>
<evidence type="ECO:0000256" key="11">
    <source>
        <dbReference type="SAM" id="MobiDB-lite"/>
    </source>
</evidence>
<gene>
    <name evidence="13" type="ORF">RB653_010117</name>
</gene>
<dbReference type="GO" id="GO:0046540">
    <property type="term" value="C:U4/U6 x U5 tri-snRNP complex"/>
    <property type="evidence" value="ECO:0007669"/>
    <property type="project" value="TreeGrafter"/>
</dbReference>
<evidence type="ECO:0000256" key="2">
    <source>
        <dbReference type="ARBA" id="ARBA00004496"/>
    </source>
</evidence>
<feature type="compositionally biased region" description="Pro residues" evidence="11">
    <location>
        <begin position="209"/>
        <end position="219"/>
    </location>
</feature>
<dbReference type="PANTHER" id="PTHR10701:SF0">
    <property type="entry name" value="SMALL NUCLEAR RIBONUCLEOPROTEIN-ASSOCIATED PROTEIN B"/>
    <property type="match status" value="1"/>
</dbReference>
<keyword evidence="14" id="KW-1185">Reference proteome</keyword>
<evidence type="ECO:0000256" key="3">
    <source>
        <dbReference type="ARBA" id="ARBA00009123"/>
    </source>
</evidence>
<dbReference type="GO" id="GO:0005687">
    <property type="term" value="C:U4 snRNP"/>
    <property type="evidence" value="ECO:0007669"/>
    <property type="project" value="TreeGrafter"/>
</dbReference>
<dbReference type="InterPro" id="IPR050914">
    <property type="entry name" value="snRNP_SmB/NAA38-like"/>
</dbReference>
<dbReference type="Proteomes" id="UP001344447">
    <property type="component" value="Unassembled WGS sequence"/>
</dbReference>
<evidence type="ECO:0000256" key="9">
    <source>
        <dbReference type="ARBA" id="ARBA00023274"/>
    </source>
</evidence>
<keyword evidence="5" id="KW-0507">mRNA processing</keyword>
<dbReference type="GO" id="GO:0000398">
    <property type="term" value="P:mRNA splicing, via spliceosome"/>
    <property type="evidence" value="ECO:0007669"/>
    <property type="project" value="TreeGrafter"/>
</dbReference>
<dbReference type="GO" id="GO:0071004">
    <property type="term" value="C:U2-type prespliceosome"/>
    <property type="evidence" value="ECO:0007669"/>
    <property type="project" value="TreeGrafter"/>
</dbReference>
<evidence type="ECO:0000256" key="6">
    <source>
        <dbReference type="ARBA" id="ARBA00022884"/>
    </source>
</evidence>
<name>A0AAN7U0K3_9MYCE</name>
<dbReference type="GO" id="GO:0071013">
    <property type="term" value="C:catalytic step 2 spliceosome"/>
    <property type="evidence" value="ECO:0007669"/>
    <property type="project" value="TreeGrafter"/>
</dbReference>
<comment type="caution">
    <text evidence="13">The sequence shown here is derived from an EMBL/GenBank/DDBJ whole genome shotgun (WGS) entry which is preliminary data.</text>
</comment>
<reference evidence="13 14" key="1">
    <citation type="submission" date="2023-11" db="EMBL/GenBank/DDBJ databases">
        <title>Dfirmibasis_genome.</title>
        <authorList>
            <person name="Edelbroek B."/>
            <person name="Kjellin J."/>
            <person name="Jerlstrom-Hultqvist J."/>
            <person name="Soderbom F."/>
        </authorList>
    </citation>
    <scope>NUCLEOTIDE SEQUENCE [LARGE SCALE GENOMIC DNA]</scope>
    <source>
        <strain evidence="13 14">TNS-C-14</strain>
    </source>
</reference>
<evidence type="ECO:0000313" key="13">
    <source>
        <dbReference type="EMBL" id="KAK5574863.1"/>
    </source>
</evidence>
<protein>
    <recommendedName>
        <fullName evidence="10">Sm protein B</fullName>
    </recommendedName>
</protein>
<dbReference type="Gene3D" id="2.30.30.100">
    <property type="match status" value="1"/>
</dbReference>
<feature type="compositionally biased region" description="Low complexity" evidence="11">
    <location>
        <begin position="220"/>
        <end position="230"/>
    </location>
</feature>
<dbReference type="EMBL" id="JAVFKY010000006">
    <property type="protein sequence ID" value="KAK5574863.1"/>
    <property type="molecule type" value="Genomic_DNA"/>
</dbReference>
<feature type="domain" description="Sm" evidence="12">
    <location>
        <begin position="5"/>
        <end position="85"/>
    </location>
</feature>
<feature type="compositionally biased region" description="Gly residues" evidence="11">
    <location>
        <begin position="155"/>
        <end position="164"/>
    </location>
</feature>
<dbReference type="InterPro" id="IPR010920">
    <property type="entry name" value="LSM_dom_sf"/>
</dbReference>
<feature type="compositionally biased region" description="Pro residues" evidence="11">
    <location>
        <begin position="166"/>
        <end position="177"/>
    </location>
</feature>
<dbReference type="AlphaFoldDB" id="A0AAN7U0K3"/>
<comment type="similarity">
    <text evidence="3">Belongs to the snRNP SmB/SmN family.</text>
</comment>
<proteinExistence type="inferred from homology"/>
<dbReference type="InterPro" id="IPR001163">
    <property type="entry name" value="Sm_dom_euk/arc"/>
</dbReference>
<dbReference type="InterPro" id="IPR047575">
    <property type="entry name" value="Sm"/>
</dbReference>
<dbReference type="Pfam" id="PF01423">
    <property type="entry name" value="LSM"/>
    <property type="match status" value="1"/>
</dbReference>
<organism evidence="13 14">
    <name type="scientific">Dictyostelium firmibasis</name>
    <dbReference type="NCBI Taxonomy" id="79012"/>
    <lineage>
        <taxon>Eukaryota</taxon>
        <taxon>Amoebozoa</taxon>
        <taxon>Evosea</taxon>
        <taxon>Eumycetozoa</taxon>
        <taxon>Dictyostelia</taxon>
        <taxon>Dictyosteliales</taxon>
        <taxon>Dictyosteliaceae</taxon>
        <taxon>Dictyostelium</taxon>
    </lineage>
</organism>
<keyword evidence="8" id="KW-0539">Nucleus</keyword>
<keyword evidence="4" id="KW-0963">Cytoplasm</keyword>
<evidence type="ECO:0000256" key="5">
    <source>
        <dbReference type="ARBA" id="ARBA00022664"/>
    </source>
</evidence>
<dbReference type="SMART" id="SM00651">
    <property type="entry name" value="Sm"/>
    <property type="match status" value="1"/>
</dbReference>
<evidence type="ECO:0000256" key="10">
    <source>
        <dbReference type="ARBA" id="ARBA00041355"/>
    </source>
</evidence>
<dbReference type="GO" id="GO:0005686">
    <property type="term" value="C:U2 snRNP"/>
    <property type="evidence" value="ECO:0007669"/>
    <property type="project" value="TreeGrafter"/>
</dbReference>
<evidence type="ECO:0000256" key="4">
    <source>
        <dbReference type="ARBA" id="ARBA00022490"/>
    </source>
</evidence>
<dbReference type="CDD" id="cd01717">
    <property type="entry name" value="Sm_B"/>
    <property type="match status" value="1"/>
</dbReference>
<evidence type="ECO:0000259" key="12">
    <source>
        <dbReference type="PROSITE" id="PS52002"/>
    </source>
</evidence>
<keyword evidence="6" id="KW-0694">RNA-binding</keyword>
<evidence type="ECO:0000313" key="14">
    <source>
        <dbReference type="Proteomes" id="UP001344447"/>
    </source>
</evidence>
<evidence type="ECO:0000256" key="8">
    <source>
        <dbReference type="ARBA" id="ARBA00023242"/>
    </source>
</evidence>
<dbReference type="GO" id="GO:0003723">
    <property type="term" value="F:RNA binding"/>
    <property type="evidence" value="ECO:0007669"/>
    <property type="project" value="UniProtKB-KW"/>
</dbReference>
<dbReference type="GO" id="GO:0005685">
    <property type="term" value="C:U1 snRNP"/>
    <property type="evidence" value="ECO:0007669"/>
    <property type="project" value="TreeGrafter"/>
</dbReference>
<evidence type="ECO:0000256" key="1">
    <source>
        <dbReference type="ARBA" id="ARBA00004123"/>
    </source>
</evidence>
<feature type="region of interest" description="Disordered" evidence="11">
    <location>
        <begin position="142"/>
        <end position="278"/>
    </location>
</feature>
<dbReference type="PROSITE" id="PS52002">
    <property type="entry name" value="SM"/>
    <property type="match status" value="1"/>
</dbReference>
<comment type="subcellular location">
    <subcellularLocation>
        <location evidence="2">Cytoplasm</location>
    </subcellularLocation>
    <subcellularLocation>
        <location evidence="1">Nucleus</location>
    </subcellularLocation>
</comment>
<dbReference type="GO" id="GO:0005682">
    <property type="term" value="C:U5 snRNP"/>
    <property type="evidence" value="ECO:0007669"/>
    <property type="project" value="TreeGrafter"/>
</dbReference>
<dbReference type="PANTHER" id="PTHR10701">
    <property type="entry name" value="SMALL NUCLEAR RIBONUCLEOPROTEIN-ASSOCIATED PROTEIN B AND N"/>
    <property type="match status" value="1"/>
</dbReference>
<dbReference type="GO" id="GO:0070990">
    <property type="term" value="F:snRNP binding"/>
    <property type="evidence" value="ECO:0007669"/>
    <property type="project" value="TreeGrafter"/>
</dbReference>